<sequence>MQDIIRQLRTPQTIRDRALILFNLAQSNQLSGFRCHLSKLPDVADYVIMDGTVRSPNLC</sequence>
<dbReference type="InterPro" id="IPR012469">
    <property type="entry name" value="DUF1688"/>
</dbReference>
<dbReference type="RefSeq" id="WP_283768683.1">
    <property type="nucleotide sequence ID" value="NZ_JAQOSO010000102.1"/>
</dbReference>
<protein>
    <submittedName>
        <fullName evidence="1">DUF1688 family protein</fullName>
    </submittedName>
</protein>
<keyword evidence="2" id="KW-1185">Reference proteome</keyword>
<dbReference type="Proteomes" id="UP001235849">
    <property type="component" value="Unassembled WGS sequence"/>
</dbReference>
<gene>
    <name evidence="1" type="ORF">PMG25_20145</name>
</gene>
<reference evidence="1 2" key="1">
    <citation type="submission" date="2023-01" db="EMBL/GenBank/DDBJ databases">
        <title>Novel diversity within Roseofilum (Cyanobacteria; Desertifilaceae) from marine benthic mats with descriptions of four novel species.</title>
        <authorList>
            <person name="Wang Y."/>
            <person name="Berthold D.E."/>
            <person name="Hu J."/>
            <person name="Lefler F.W."/>
            <person name="Laughinghouse H.D. IV."/>
        </authorList>
    </citation>
    <scope>NUCLEOTIDE SEQUENCE [LARGE SCALE GENOMIC DNA]</scope>
    <source>
        <strain evidence="1 2">BLCC-M114</strain>
    </source>
</reference>
<comment type="caution">
    <text evidence="1">The sequence shown here is derived from an EMBL/GenBank/DDBJ whole genome shotgun (WGS) entry which is preliminary data.</text>
</comment>
<evidence type="ECO:0000313" key="1">
    <source>
        <dbReference type="EMBL" id="MDJ1176400.1"/>
    </source>
</evidence>
<organism evidence="1 2">
    <name type="scientific">Roseofilum capinflatum BLCC-M114</name>
    <dbReference type="NCBI Taxonomy" id="3022440"/>
    <lineage>
        <taxon>Bacteria</taxon>
        <taxon>Bacillati</taxon>
        <taxon>Cyanobacteriota</taxon>
        <taxon>Cyanophyceae</taxon>
        <taxon>Desertifilales</taxon>
        <taxon>Desertifilaceae</taxon>
        <taxon>Roseofilum</taxon>
        <taxon>Roseofilum capinflatum</taxon>
    </lineage>
</organism>
<dbReference type="EMBL" id="JAQOSO010000102">
    <property type="protein sequence ID" value="MDJ1176400.1"/>
    <property type="molecule type" value="Genomic_DNA"/>
</dbReference>
<dbReference type="Pfam" id="PF07958">
    <property type="entry name" value="DUF1688"/>
    <property type="match status" value="1"/>
</dbReference>
<accession>A0ABT7BB48</accession>
<proteinExistence type="predicted"/>
<name>A0ABT7BB48_9CYAN</name>
<evidence type="ECO:0000313" key="2">
    <source>
        <dbReference type="Proteomes" id="UP001235849"/>
    </source>
</evidence>